<reference evidence="1" key="1">
    <citation type="journal article" date="2021" name="Proc. Natl. Acad. Sci. U.S.A.">
        <title>A Catalog of Tens of Thousands of Viruses from Human Metagenomes Reveals Hidden Associations with Chronic Diseases.</title>
        <authorList>
            <person name="Tisza M.J."/>
            <person name="Buck C.B."/>
        </authorList>
    </citation>
    <scope>NUCLEOTIDE SEQUENCE</scope>
    <source>
        <strain evidence="1">Ct2Pw37</strain>
    </source>
</reference>
<name>A0A8S5PB07_9CAUD</name>
<dbReference type="EMBL" id="BK015374">
    <property type="protein sequence ID" value="DAE03797.1"/>
    <property type="molecule type" value="Genomic_DNA"/>
</dbReference>
<evidence type="ECO:0000313" key="1">
    <source>
        <dbReference type="EMBL" id="DAE03797.1"/>
    </source>
</evidence>
<sequence length="155" mass="17860">MEDKTADEMFEELGYEKHSSKSNERFDLYSSDDEHLIKIVFNLRTKRIAIHCDNDALDTQELQAINKKVEELRMGKIVQIPKIICEECKKREATRLCDYEIGHNIDLAGPGKVKIVTCDKKLCVECATKINNKDYCKNHIKSLKQELGGVLSERK</sequence>
<protein>
    <submittedName>
        <fullName evidence="1">Uncharacterized protein</fullName>
    </submittedName>
</protein>
<accession>A0A8S5PB07</accession>
<organism evidence="1">
    <name type="scientific">Myoviridae sp. ct2Pw37</name>
    <dbReference type="NCBI Taxonomy" id="2825021"/>
    <lineage>
        <taxon>Viruses</taxon>
        <taxon>Duplodnaviria</taxon>
        <taxon>Heunggongvirae</taxon>
        <taxon>Uroviricota</taxon>
        <taxon>Caudoviricetes</taxon>
    </lineage>
</organism>
<proteinExistence type="predicted"/>